<feature type="transmembrane region" description="Helical" evidence="1">
    <location>
        <begin position="436"/>
        <end position="459"/>
    </location>
</feature>
<comment type="caution">
    <text evidence="2">The sequence shown here is derived from an EMBL/GenBank/DDBJ whole genome shotgun (WGS) entry which is preliminary data.</text>
</comment>
<reference evidence="2" key="1">
    <citation type="submission" date="2022-07" db="EMBL/GenBank/DDBJ databases">
        <title>Genome Sequence of Leucocoprinus birnbaumii.</title>
        <authorList>
            <person name="Buettner E."/>
        </authorList>
    </citation>
    <scope>NUCLEOTIDE SEQUENCE</scope>
    <source>
        <strain evidence="2">VT141</strain>
    </source>
</reference>
<dbReference type="Proteomes" id="UP001213000">
    <property type="component" value="Unassembled WGS sequence"/>
</dbReference>
<feature type="transmembrane region" description="Helical" evidence="1">
    <location>
        <begin position="381"/>
        <end position="400"/>
    </location>
</feature>
<evidence type="ECO:0000313" key="3">
    <source>
        <dbReference type="Proteomes" id="UP001213000"/>
    </source>
</evidence>
<accession>A0AAD5VVA6</accession>
<evidence type="ECO:0000256" key="1">
    <source>
        <dbReference type="SAM" id="Phobius"/>
    </source>
</evidence>
<name>A0AAD5VVA6_9AGAR</name>
<dbReference type="PANTHER" id="PTHR21329">
    <property type="entry name" value="PHOSPHATIDYLINOSITOL N-ACETYLGLUCOSAMINYLTRANSFERASE SUBUNIT Q-RELATED"/>
    <property type="match status" value="1"/>
</dbReference>
<proteinExistence type="predicted"/>
<keyword evidence="1" id="KW-0812">Transmembrane</keyword>
<feature type="transmembrane region" description="Helical" evidence="1">
    <location>
        <begin position="465"/>
        <end position="489"/>
    </location>
</feature>
<dbReference type="GO" id="GO:0006506">
    <property type="term" value="P:GPI anchor biosynthetic process"/>
    <property type="evidence" value="ECO:0007669"/>
    <property type="project" value="InterPro"/>
</dbReference>
<dbReference type="GO" id="GO:0005783">
    <property type="term" value="C:endoplasmic reticulum"/>
    <property type="evidence" value="ECO:0007669"/>
    <property type="project" value="TreeGrafter"/>
</dbReference>
<feature type="transmembrane region" description="Helical" evidence="1">
    <location>
        <begin position="351"/>
        <end position="375"/>
    </location>
</feature>
<sequence length="571" mass="64475">MVSSSLTTSTLFWPLGLRRSGFCYGWKVPIYCAAGVLTAENEDEAASTLEVACTARAWRALQDSCGGQPEILGYCECDTRSNSIRFTSWRSQPTLVFYHRHPLSSLRFYAFDVSIFAPSPSVFSPTKSSQSFGHLLSQDFTRPARPNSGAVFSQVSLNQFNASTLLEAAINDPSARMLPATAVVLFSISTISTFLARPIYTLSKLFRAIAETPVAPNSALRDLCALVQQIEVRTEQAEYFVTEIPHLRNRGESDITNYAVRYTQFFNSIWMILNDVTIGMAFGSFLTEHAPRLAQSVDFILHRYLARDIIFTLEWLDSWPAGLKLNTELSQFYSHALVGSIQLWEKGLSQVTLHIPSIIYALGIMSTFGGMSLAISAFMDLVAVATFHIYVCYFFAGLVYHRMLKTAGSLFNLFRGKRYNVLRNRVDTWEYDMDQLLFGTILFTLLAFLFPTVLVYYSLFAIARFAILLLLASMEFLLTLINHFPLFALMLSVKDTWRLPGGVYFQLRTFKSKHGLADQFNLVIENQVVPLSLLFFQYVELSAVLARHYNPLRLAWCLLKGEYLGAIPRNI</sequence>
<dbReference type="Pfam" id="PF05024">
    <property type="entry name" value="Gpi1"/>
    <property type="match status" value="1"/>
</dbReference>
<organism evidence="2 3">
    <name type="scientific">Leucocoprinus birnbaumii</name>
    <dbReference type="NCBI Taxonomy" id="56174"/>
    <lineage>
        <taxon>Eukaryota</taxon>
        <taxon>Fungi</taxon>
        <taxon>Dikarya</taxon>
        <taxon>Basidiomycota</taxon>
        <taxon>Agaricomycotina</taxon>
        <taxon>Agaricomycetes</taxon>
        <taxon>Agaricomycetidae</taxon>
        <taxon>Agaricales</taxon>
        <taxon>Agaricineae</taxon>
        <taxon>Agaricaceae</taxon>
        <taxon>Leucocoprinus</taxon>
    </lineage>
</organism>
<keyword evidence="1" id="KW-0472">Membrane</keyword>
<gene>
    <name evidence="2" type="ORF">NP233_g4881</name>
</gene>
<dbReference type="InterPro" id="IPR007720">
    <property type="entry name" value="PigQ/GPI1"/>
</dbReference>
<protein>
    <submittedName>
        <fullName evidence="2">Uncharacterized protein</fullName>
    </submittedName>
</protein>
<dbReference type="PANTHER" id="PTHR21329:SF3">
    <property type="entry name" value="PHOSPHATIDYLINOSITOL N-ACETYLGLUCOSAMINYLTRANSFERASE SUBUNIT Q"/>
    <property type="match status" value="1"/>
</dbReference>
<keyword evidence="3" id="KW-1185">Reference proteome</keyword>
<keyword evidence="1" id="KW-1133">Transmembrane helix</keyword>
<feature type="transmembrane region" description="Helical" evidence="1">
    <location>
        <begin position="177"/>
        <end position="196"/>
    </location>
</feature>
<dbReference type="GO" id="GO:0016020">
    <property type="term" value="C:membrane"/>
    <property type="evidence" value="ECO:0007669"/>
    <property type="project" value="InterPro"/>
</dbReference>
<dbReference type="AlphaFoldDB" id="A0AAD5VVA6"/>
<dbReference type="EMBL" id="JANIEX010000274">
    <property type="protein sequence ID" value="KAJ3569710.1"/>
    <property type="molecule type" value="Genomic_DNA"/>
</dbReference>
<evidence type="ECO:0000313" key="2">
    <source>
        <dbReference type="EMBL" id="KAJ3569710.1"/>
    </source>
</evidence>